<protein>
    <submittedName>
        <fullName evidence="1">Uncharacterized protein</fullName>
    </submittedName>
</protein>
<comment type="caution">
    <text evidence="1">The sequence shown here is derived from an EMBL/GenBank/DDBJ whole genome shotgun (WGS) entry which is preliminary data.</text>
</comment>
<proteinExistence type="predicted"/>
<evidence type="ECO:0000313" key="2">
    <source>
        <dbReference type="Proteomes" id="UP001143856"/>
    </source>
</evidence>
<accession>A0ACC1PAE9</accession>
<sequence length="315" mass="33657">MADLIDVAVIGGGPAGLTAAATLARQLHTAVVFDSKTYRNAKAAHMHMVPGWENRNPQEFRSSAKSDIISTYSSIQFADVAVAKIEKKSDAHFIVSDADGKAWAFRKIILAVGSSDTYPEIEGYAELWTKRIFHCLFCHGYEDRGASSVGVLGVFPVVIPALLIHMAENAAQLSDAVTLYTQGNEELMARLEPVAGSKFNIEPRQIKRLIDNESAGSVTVEFADGTQKEEKFLVHNPLTGVQGPFVAQLGLALTPMGDVQADAPAHQTSVRGVFAAGDCITSYKVIPGAISSGCNAAVAASTQLQAEKYGQTPMF</sequence>
<reference evidence="1" key="1">
    <citation type="submission" date="2022-10" db="EMBL/GenBank/DDBJ databases">
        <title>Genome Sequence of Xylaria curta.</title>
        <authorList>
            <person name="Buettner E."/>
        </authorList>
    </citation>
    <scope>NUCLEOTIDE SEQUENCE</scope>
    <source>
        <strain evidence="1">Babe10</strain>
    </source>
</reference>
<dbReference type="EMBL" id="JAPDGR010000634">
    <property type="protein sequence ID" value="KAJ2988553.1"/>
    <property type="molecule type" value="Genomic_DNA"/>
</dbReference>
<dbReference type="Proteomes" id="UP001143856">
    <property type="component" value="Unassembled WGS sequence"/>
</dbReference>
<organism evidence="1 2">
    <name type="scientific">Xylaria curta</name>
    <dbReference type="NCBI Taxonomy" id="42375"/>
    <lineage>
        <taxon>Eukaryota</taxon>
        <taxon>Fungi</taxon>
        <taxon>Dikarya</taxon>
        <taxon>Ascomycota</taxon>
        <taxon>Pezizomycotina</taxon>
        <taxon>Sordariomycetes</taxon>
        <taxon>Xylariomycetidae</taxon>
        <taxon>Xylariales</taxon>
        <taxon>Xylariaceae</taxon>
        <taxon>Xylaria</taxon>
    </lineage>
</organism>
<name>A0ACC1PAE9_9PEZI</name>
<gene>
    <name evidence="1" type="ORF">NUW58_g3912</name>
</gene>
<keyword evidence="2" id="KW-1185">Reference proteome</keyword>
<evidence type="ECO:0000313" key="1">
    <source>
        <dbReference type="EMBL" id="KAJ2988553.1"/>
    </source>
</evidence>